<keyword evidence="4" id="KW-0228">DNA excision</keyword>
<keyword evidence="8" id="KW-1185">Reference proteome</keyword>
<evidence type="ECO:0000313" key="8">
    <source>
        <dbReference type="Proteomes" id="UP000322530"/>
    </source>
</evidence>
<dbReference type="NCBIfam" id="TIGR00629">
    <property type="entry name" value="uvde"/>
    <property type="match status" value="1"/>
</dbReference>
<dbReference type="SUPFAM" id="SSF51658">
    <property type="entry name" value="Xylose isomerase-like"/>
    <property type="match status" value="1"/>
</dbReference>
<accession>A0A5A5TGV1</accession>
<evidence type="ECO:0000256" key="2">
    <source>
        <dbReference type="ARBA" id="ARBA00022759"/>
    </source>
</evidence>
<dbReference type="AlphaFoldDB" id="A0A5A5TGV1"/>
<protein>
    <submittedName>
        <fullName evidence="7">UV DNA damage endonuclease</fullName>
    </submittedName>
</protein>
<evidence type="ECO:0000313" key="7">
    <source>
        <dbReference type="EMBL" id="GCF10293.1"/>
    </source>
</evidence>
<keyword evidence="5" id="KW-0378">Hydrolase</keyword>
<dbReference type="Gene3D" id="3.20.20.150">
    <property type="entry name" value="Divalent-metal-dependent TIM barrel enzymes"/>
    <property type="match status" value="1"/>
</dbReference>
<evidence type="ECO:0000256" key="3">
    <source>
        <dbReference type="ARBA" id="ARBA00022763"/>
    </source>
</evidence>
<keyword evidence="1" id="KW-0540">Nuclease</keyword>
<dbReference type="GO" id="GO:0006289">
    <property type="term" value="P:nucleotide-excision repair"/>
    <property type="evidence" value="ECO:0007669"/>
    <property type="project" value="InterPro"/>
</dbReference>
<dbReference type="EMBL" id="BIXY01000066">
    <property type="protein sequence ID" value="GCF10293.1"/>
    <property type="molecule type" value="Genomic_DNA"/>
</dbReference>
<name>A0A5A5TGV1_9CHLR</name>
<dbReference type="InterPro" id="IPR036237">
    <property type="entry name" value="Xyl_isomerase-like_sf"/>
</dbReference>
<evidence type="ECO:0000256" key="5">
    <source>
        <dbReference type="ARBA" id="ARBA00022801"/>
    </source>
</evidence>
<reference evidence="7 8" key="1">
    <citation type="submission" date="2019-01" db="EMBL/GenBank/DDBJ databases">
        <title>Draft genome sequence of Dictyobacter sp. Uno17.</title>
        <authorList>
            <person name="Wang C.M."/>
            <person name="Zheng Y."/>
            <person name="Sakai Y."/>
            <person name="Abe K."/>
            <person name="Yokota A."/>
            <person name="Yabe S."/>
        </authorList>
    </citation>
    <scope>NUCLEOTIDE SEQUENCE [LARGE SCALE GENOMIC DNA]</scope>
    <source>
        <strain evidence="7 8">Uno17</strain>
    </source>
</reference>
<dbReference type="GO" id="GO:0004519">
    <property type="term" value="F:endonuclease activity"/>
    <property type="evidence" value="ECO:0007669"/>
    <property type="project" value="UniProtKB-KW"/>
</dbReference>
<evidence type="ECO:0000256" key="6">
    <source>
        <dbReference type="ARBA" id="ARBA00023204"/>
    </source>
</evidence>
<gene>
    <name evidence="7" type="primary">uvsE</name>
    <name evidence="7" type="ORF">KDI_38570</name>
</gene>
<dbReference type="RefSeq" id="WP_149403184.1">
    <property type="nucleotide sequence ID" value="NZ_BIXY01000066.1"/>
</dbReference>
<dbReference type="OrthoDB" id="9782576at2"/>
<sequence length="297" mass="33387">MKLGYACINLTLERTFHTLRLATLQAQGMPYLQQLVNENFSLLAEILQWNREHDILMYRLSSELVPFGSHDSVDLAQIDFPYQQEIAAFATGMRLSTHPGHFTLPSAQGAIWKNSLKDLRYHSDLMERLGIDGDMVLHGGGVYNDRPATSARIVRNLLSLPADIFRHIRLENDERAWSVADLLPICEETGIPLIVDSLHHQILGHEPFAELPWQRILATWHGSRPKLHYSQQDPAKRPGAHSAFIEAPAFIAFSASVAMSDYDVMLECKGKELALLKLREDLATLSTGTYQPGHTAL</sequence>
<evidence type="ECO:0000256" key="1">
    <source>
        <dbReference type="ARBA" id="ARBA00022722"/>
    </source>
</evidence>
<keyword evidence="6" id="KW-0234">DNA repair</keyword>
<evidence type="ECO:0000256" key="4">
    <source>
        <dbReference type="ARBA" id="ARBA00022769"/>
    </source>
</evidence>
<organism evidence="7 8">
    <name type="scientific">Dictyobacter arantiisoli</name>
    <dbReference type="NCBI Taxonomy" id="2014874"/>
    <lineage>
        <taxon>Bacteria</taxon>
        <taxon>Bacillati</taxon>
        <taxon>Chloroflexota</taxon>
        <taxon>Ktedonobacteria</taxon>
        <taxon>Ktedonobacterales</taxon>
        <taxon>Dictyobacteraceae</taxon>
        <taxon>Dictyobacter</taxon>
    </lineage>
</organism>
<dbReference type="Proteomes" id="UP000322530">
    <property type="component" value="Unassembled WGS sequence"/>
</dbReference>
<dbReference type="PANTHER" id="PTHR31290:SF5">
    <property type="entry name" value="UV-DAMAGE ENDONUCLEASE"/>
    <property type="match status" value="1"/>
</dbReference>
<proteinExistence type="predicted"/>
<keyword evidence="2 7" id="KW-0255">Endonuclease</keyword>
<dbReference type="Pfam" id="PF03851">
    <property type="entry name" value="UvdE"/>
    <property type="match status" value="1"/>
</dbReference>
<dbReference type="GO" id="GO:0009411">
    <property type="term" value="P:response to UV"/>
    <property type="evidence" value="ECO:0007669"/>
    <property type="project" value="InterPro"/>
</dbReference>
<dbReference type="PANTHER" id="PTHR31290">
    <property type="entry name" value="UV-DAMAGE ENDONUCLEASE"/>
    <property type="match status" value="1"/>
</dbReference>
<keyword evidence="3" id="KW-0227">DNA damage</keyword>
<dbReference type="GO" id="GO:0016787">
    <property type="term" value="F:hydrolase activity"/>
    <property type="evidence" value="ECO:0007669"/>
    <property type="project" value="UniProtKB-KW"/>
</dbReference>
<dbReference type="InterPro" id="IPR004601">
    <property type="entry name" value="UvdE"/>
</dbReference>
<comment type="caution">
    <text evidence="7">The sequence shown here is derived from an EMBL/GenBank/DDBJ whole genome shotgun (WGS) entry which is preliminary data.</text>
</comment>